<dbReference type="Proteomes" id="UP000438429">
    <property type="component" value="Unassembled WGS sequence"/>
</dbReference>
<dbReference type="AlphaFoldDB" id="A0A2U9BCA0"/>
<organism evidence="2 4">
    <name type="scientific">Scophthalmus maximus</name>
    <name type="common">Turbot</name>
    <name type="synonym">Psetta maxima</name>
    <dbReference type="NCBI Taxonomy" id="52904"/>
    <lineage>
        <taxon>Eukaryota</taxon>
        <taxon>Metazoa</taxon>
        <taxon>Chordata</taxon>
        <taxon>Craniata</taxon>
        <taxon>Vertebrata</taxon>
        <taxon>Euteleostomi</taxon>
        <taxon>Actinopterygii</taxon>
        <taxon>Neopterygii</taxon>
        <taxon>Teleostei</taxon>
        <taxon>Neoteleostei</taxon>
        <taxon>Acanthomorphata</taxon>
        <taxon>Carangaria</taxon>
        <taxon>Pleuronectiformes</taxon>
        <taxon>Pleuronectoidei</taxon>
        <taxon>Scophthalmidae</taxon>
        <taxon>Scophthalmus</taxon>
    </lineage>
</organism>
<sequence>MGSPAVRVRKPHVYRQIPFLSNLTGESSDCQHHHTGSESNTSVQERNKFIQGRRNKRSSAALHSAQQMNSDSKEFAA</sequence>
<protein>
    <submittedName>
        <fullName evidence="2">Uncharacterized protein</fullName>
    </submittedName>
</protein>
<reference evidence="3 5" key="2">
    <citation type="submission" date="2019-06" db="EMBL/GenBank/DDBJ databases">
        <title>Draft genomes of female and male turbot (Scophthalmus maximus).</title>
        <authorList>
            <person name="Xu H."/>
            <person name="Xu X.-W."/>
            <person name="Shao C."/>
            <person name="Chen S."/>
        </authorList>
    </citation>
    <scope>NUCLEOTIDE SEQUENCE [LARGE SCALE GENOMIC DNA]</scope>
    <source>
        <strain evidence="3">Ysfricsl-2016a</strain>
        <tissue evidence="3">Blood</tissue>
    </source>
</reference>
<gene>
    <name evidence="3" type="ORF">F2P81_004534</name>
    <name evidence="2" type="ORF">SMAX5B_012407</name>
</gene>
<dbReference type="Proteomes" id="UP000246464">
    <property type="component" value="Chromosome 5"/>
</dbReference>
<name>A0A2U9BCA0_SCOMX</name>
<evidence type="ECO:0000256" key="1">
    <source>
        <dbReference type="SAM" id="MobiDB-lite"/>
    </source>
</evidence>
<dbReference type="EMBL" id="CP026247">
    <property type="protein sequence ID" value="AWP01575.1"/>
    <property type="molecule type" value="Genomic_DNA"/>
</dbReference>
<dbReference type="EMBL" id="VEVO01000004">
    <property type="protein sequence ID" value="KAF0043197.1"/>
    <property type="molecule type" value="Genomic_DNA"/>
</dbReference>
<feature type="region of interest" description="Disordered" evidence="1">
    <location>
        <begin position="23"/>
        <end position="77"/>
    </location>
</feature>
<evidence type="ECO:0000313" key="4">
    <source>
        <dbReference type="Proteomes" id="UP000246464"/>
    </source>
</evidence>
<proteinExistence type="predicted"/>
<accession>A0A2U9BCA0</accession>
<evidence type="ECO:0000313" key="2">
    <source>
        <dbReference type="EMBL" id="AWP01575.1"/>
    </source>
</evidence>
<evidence type="ECO:0000313" key="5">
    <source>
        <dbReference type="Proteomes" id="UP000438429"/>
    </source>
</evidence>
<reference evidence="2 4" key="1">
    <citation type="submission" date="2017-12" db="EMBL/GenBank/DDBJ databases">
        <title>Integrating genomic resources of turbot (Scophthalmus maximus) in depth evaluation of genetic and physical mapping variation across individuals.</title>
        <authorList>
            <person name="Martinez P."/>
        </authorList>
    </citation>
    <scope>NUCLEOTIDE SEQUENCE [LARGE SCALE GENOMIC DNA]</scope>
</reference>
<keyword evidence="4" id="KW-1185">Reference proteome</keyword>
<evidence type="ECO:0000313" key="3">
    <source>
        <dbReference type="EMBL" id="KAF0043197.1"/>
    </source>
</evidence>